<protein>
    <recommendedName>
        <fullName evidence="12">Innexin</fullName>
    </recommendedName>
</protein>
<feature type="transmembrane region" description="Helical" evidence="12">
    <location>
        <begin position="179"/>
        <end position="206"/>
    </location>
</feature>
<keyword evidence="6" id="KW-0303">Gap junction</keyword>
<comment type="subcellular location">
    <subcellularLocation>
        <location evidence="1">Cell junction</location>
        <location evidence="1">Gap junction</location>
    </subcellularLocation>
    <subcellularLocation>
        <location evidence="2 12">Cell membrane</location>
        <topology evidence="2 12">Multi-pass membrane protein</topology>
    </subcellularLocation>
</comment>
<evidence type="ECO:0000256" key="5">
    <source>
        <dbReference type="ARBA" id="ARBA00022692"/>
    </source>
</evidence>
<comment type="similarity">
    <text evidence="12">Belongs to the pannexin family.</text>
</comment>
<keyword evidence="9 12" id="KW-0406">Ion transport</keyword>
<gene>
    <name evidence="12" type="primary">inx</name>
    <name evidence="13" type="ORF">MNOR_LOCUS19555</name>
</gene>
<dbReference type="PANTHER" id="PTHR11893:SF40">
    <property type="entry name" value="INNEXIN SHAKING-B"/>
    <property type="match status" value="1"/>
</dbReference>
<sequence length="465" mass="54121">MASVGTRTVDIRNAIKYVFGAFSNRVNQVCSGTCDGFVLKMHYRVTSLSFFALFLSTWYLWYHREVITCVSQFNAAVNQTRLDYLNICLSYPYVEEGENKRFILYYRWINFVALLLAGVYYIPRKVSKQLDNPKTKSLVETLCQHSPKTGDIEKQVVTTALRYIVGNAKTHNGIYYKYLFVNLVALIIDIVVFFFLDFIFIGRFMWLGIDSFPIKRDPENFSDYISQTFPPFAKCQINMAKMLTSGRIETFGCHLTFMELYEKIFIALWFWLVFLVTATAIYLLFLLTMHFQIVQRYIIRVEKPARGQHRVGDLMPNVFRNFRVGDIYLLYRIKQHVSHDQFYGILTNLSKPDLFTIKAVKPSLQQNDVKDSMFNPKIPHNNNISKTTEKTMLNSSINEKNSHNRHLDFNQRKQVQPEFISEAQSLIAKPPHQAENLANNGIFIDMESGKSVNEVSSQNTQHRYS</sequence>
<feature type="transmembrane region" description="Helical" evidence="12">
    <location>
        <begin position="264"/>
        <end position="287"/>
    </location>
</feature>
<keyword evidence="7" id="KW-0965">Cell junction</keyword>
<feature type="transmembrane region" description="Helical" evidence="12">
    <location>
        <begin position="103"/>
        <end position="122"/>
    </location>
</feature>
<organism evidence="13 14">
    <name type="scientific">Meganyctiphanes norvegica</name>
    <name type="common">Northern krill</name>
    <name type="synonym">Thysanopoda norvegica</name>
    <dbReference type="NCBI Taxonomy" id="48144"/>
    <lineage>
        <taxon>Eukaryota</taxon>
        <taxon>Metazoa</taxon>
        <taxon>Ecdysozoa</taxon>
        <taxon>Arthropoda</taxon>
        <taxon>Crustacea</taxon>
        <taxon>Multicrustacea</taxon>
        <taxon>Malacostraca</taxon>
        <taxon>Eumalacostraca</taxon>
        <taxon>Eucarida</taxon>
        <taxon>Euphausiacea</taxon>
        <taxon>Euphausiidae</taxon>
        <taxon>Meganyctiphanes</taxon>
    </lineage>
</organism>
<evidence type="ECO:0000256" key="3">
    <source>
        <dbReference type="ARBA" id="ARBA00022448"/>
    </source>
</evidence>
<comment type="function">
    <text evidence="12">Structural component of the gap junctions.</text>
</comment>
<keyword evidence="10 12" id="KW-0472">Membrane</keyword>
<evidence type="ECO:0000256" key="8">
    <source>
        <dbReference type="ARBA" id="ARBA00022989"/>
    </source>
</evidence>
<evidence type="ECO:0000256" key="6">
    <source>
        <dbReference type="ARBA" id="ARBA00022868"/>
    </source>
</evidence>
<evidence type="ECO:0000256" key="2">
    <source>
        <dbReference type="ARBA" id="ARBA00004651"/>
    </source>
</evidence>
<dbReference type="PROSITE" id="PS51013">
    <property type="entry name" value="PANNEXIN"/>
    <property type="match status" value="1"/>
</dbReference>
<evidence type="ECO:0000256" key="1">
    <source>
        <dbReference type="ARBA" id="ARBA00004610"/>
    </source>
</evidence>
<evidence type="ECO:0000313" key="14">
    <source>
        <dbReference type="Proteomes" id="UP001497623"/>
    </source>
</evidence>
<keyword evidence="4" id="KW-1003">Cell membrane</keyword>
<keyword evidence="3 12" id="KW-0813">Transport</keyword>
<evidence type="ECO:0000256" key="10">
    <source>
        <dbReference type="ARBA" id="ARBA00023136"/>
    </source>
</evidence>
<keyword evidence="11 12" id="KW-0407">Ion channel</keyword>
<evidence type="ECO:0000313" key="13">
    <source>
        <dbReference type="EMBL" id="CAL4111110.1"/>
    </source>
</evidence>
<accession>A0AAV2R5S6</accession>
<comment type="caution">
    <text evidence="13">The sequence shown here is derived from an EMBL/GenBank/DDBJ whole genome shotgun (WGS) entry which is preliminary data.</text>
</comment>
<dbReference type="EMBL" id="CAXKWB010014588">
    <property type="protein sequence ID" value="CAL4111110.1"/>
    <property type="molecule type" value="Genomic_DNA"/>
</dbReference>
<dbReference type="GO" id="GO:0005243">
    <property type="term" value="F:gap junction channel activity"/>
    <property type="evidence" value="ECO:0007669"/>
    <property type="project" value="TreeGrafter"/>
</dbReference>
<dbReference type="InterPro" id="IPR000990">
    <property type="entry name" value="Innexin"/>
</dbReference>
<evidence type="ECO:0000256" key="11">
    <source>
        <dbReference type="ARBA" id="ARBA00023303"/>
    </source>
</evidence>
<dbReference type="AlphaFoldDB" id="A0AAV2R5S6"/>
<name>A0AAV2R5S6_MEGNR</name>
<dbReference type="PANTHER" id="PTHR11893">
    <property type="entry name" value="INNEXIN"/>
    <property type="match status" value="1"/>
</dbReference>
<dbReference type="Pfam" id="PF00876">
    <property type="entry name" value="Innexin"/>
    <property type="match status" value="1"/>
</dbReference>
<evidence type="ECO:0000256" key="9">
    <source>
        <dbReference type="ARBA" id="ARBA00023065"/>
    </source>
</evidence>
<keyword evidence="8 12" id="KW-1133">Transmembrane helix</keyword>
<keyword evidence="14" id="KW-1185">Reference proteome</keyword>
<keyword evidence="5 12" id="KW-0812">Transmembrane</keyword>
<evidence type="ECO:0000256" key="12">
    <source>
        <dbReference type="RuleBase" id="RU010713"/>
    </source>
</evidence>
<feature type="transmembrane region" description="Helical" evidence="12">
    <location>
        <begin position="45"/>
        <end position="62"/>
    </location>
</feature>
<dbReference type="GO" id="GO:0005921">
    <property type="term" value="C:gap junction"/>
    <property type="evidence" value="ECO:0007669"/>
    <property type="project" value="UniProtKB-SubCell"/>
</dbReference>
<dbReference type="Proteomes" id="UP001497623">
    <property type="component" value="Unassembled WGS sequence"/>
</dbReference>
<evidence type="ECO:0000256" key="7">
    <source>
        <dbReference type="ARBA" id="ARBA00022949"/>
    </source>
</evidence>
<dbReference type="GO" id="GO:0005886">
    <property type="term" value="C:plasma membrane"/>
    <property type="evidence" value="ECO:0007669"/>
    <property type="project" value="UniProtKB-SubCell"/>
</dbReference>
<proteinExistence type="inferred from homology"/>
<dbReference type="GO" id="GO:0034220">
    <property type="term" value="P:monoatomic ion transmembrane transport"/>
    <property type="evidence" value="ECO:0007669"/>
    <property type="project" value="UniProtKB-KW"/>
</dbReference>
<reference evidence="13 14" key="1">
    <citation type="submission" date="2024-05" db="EMBL/GenBank/DDBJ databases">
        <authorList>
            <person name="Wallberg A."/>
        </authorList>
    </citation>
    <scope>NUCLEOTIDE SEQUENCE [LARGE SCALE GENOMIC DNA]</scope>
</reference>
<evidence type="ECO:0000256" key="4">
    <source>
        <dbReference type="ARBA" id="ARBA00022475"/>
    </source>
</evidence>